<dbReference type="EC" id="2.7.13.3" evidence="3"/>
<dbReference type="InterPro" id="IPR003594">
    <property type="entry name" value="HATPase_dom"/>
</dbReference>
<dbReference type="InterPro" id="IPR036890">
    <property type="entry name" value="HATPase_C_sf"/>
</dbReference>
<evidence type="ECO:0000259" key="11">
    <source>
        <dbReference type="PROSITE" id="PS50109"/>
    </source>
</evidence>
<evidence type="ECO:0000256" key="10">
    <source>
        <dbReference type="SAM" id="Phobius"/>
    </source>
</evidence>
<dbReference type="SMART" id="SM00388">
    <property type="entry name" value="HisKA"/>
    <property type="match status" value="1"/>
</dbReference>
<keyword evidence="13" id="KW-1185">Reference proteome</keyword>
<evidence type="ECO:0000256" key="9">
    <source>
        <dbReference type="ARBA" id="ARBA00023026"/>
    </source>
</evidence>
<dbReference type="InterPro" id="IPR004358">
    <property type="entry name" value="Sig_transdc_His_kin-like_C"/>
</dbReference>
<feature type="domain" description="Histidine kinase" evidence="11">
    <location>
        <begin position="190"/>
        <end position="405"/>
    </location>
</feature>
<dbReference type="InterPro" id="IPR003661">
    <property type="entry name" value="HisK_dim/P_dom"/>
</dbReference>
<dbReference type="PROSITE" id="PS50109">
    <property type="entry name" value="HIS_KIN"/>
    <property type="match status" value="1"/>
</dbReference>
<gene>
    <name evidence="12" type="ORF">HF526_09940</name>
</gene>
<comment type="catalytic activity">
    <reaction evidence="1">
        <text>ATP + protein L-histidine = ADP + protein N-phospho-L-histidine.</text>
        <dbReference type="EC" id="2.7.13.3"/>
    </reaction>
</comment>
<dbReference type="InterPro" id="IPR005467">
    <property type="entry name" value="His_kinase_dom"/>
</dbReference>
<proteinExistence type="predicted"/>
<dbReference type="PANTHER" id="PTHR44936:SF9">
    <property type="entry name" value="SENSOR PROTEIN CREC"/>
    <property type="match status" value="1"/>
</dbReference>
<dbReference type="PRINTS" id="PR00344">
    <property type="entry name" value="BCTRLSENSOR"/>
</dbReference>
<comment type="subcellular location">
    <subcellularLocation>
        <location evidence="2">Cell membrane</location>
        <topology evidence="2">Multi-pass membrane protein</topology>
    </subcellularLocation>
</comment>
<keyword evidence="10" id="KW-1133">Transmembrane helix</keyword>
<keyword evidence="9" id="KW-0843">Virulence</keyword>
<keyword evidence="10" id="KW-0812">Transmembrane</keyword>
<feature type="transmembrane region" description="Helical" evidence="10">
    <location>
        <begin position="147"/>
        <end position="169"/>
    </location>
</feature>
<dbReference type="Pfam" id="PF00512">
    <property type="entry name" value="HisKA"/>
    <property type="match status" value="1"/>
</dbReference>
<evidence type="ECO:0000256" key="5">
    <source>
        <dbReference type="ARBA" id="ARBA00022553"/>
    </source>
</evidence>
<organism evidence="12 13">
    <name type="scientific">Pseudonocardia acidicola</name>
    <dbReference type="NCBI Taxonomy" id="2724939"/>
    <lineage>
        <taxon>Bacteria</taxon>
        <taxon>Bacillati</taxon>
        <taxon>Actinomycetota</taxon>
        <taxon>Actinomycetes</taxon>
        <taxon>Pseudonocardiales</taxon>
        <taxon>Pseudonocardiaceae</taxon>
        <taxon>Pseudonocardia</taxon>
    </lineage>
</organism>
<evidence type="ECO:0000256" key="2">
    <source>
        <dbReference type="ARBA" id="ARBA00004651"/>
    </source>
</evidence>
<dbReference type="RefSeq" id="WP_169381083.1">
    <property type="nucleotide sequence ID" value="NZ_JAAXLA010000014.1"/>
</dbReference>
<dbReference type="SUPFAM" id="SSF47384">
    <property type="entry name" value="Homodimeric domain of signal transducing histidine kinase"/>
    <property type="match status" value="1"/>
</dbReference>
<protein>
    <recommendedName>
        <fullName evidence="3">histidine kinase</fullName>
        <ecNumber evidence="3">2.7.13.3</ecNumber>
    </recommendedName>
</protein>
<evidence type="ECO:0000313" key="13">
    <source>
        <dbReference type="Proteomes" id="UP000820669"/>
    </source>
</evidence>
<evidence type="ECO:0000256" key="4">
    <source>
        <dbReference type="ARBA" id="ARBA00022475"/>
    </source>
</evidence>
<evidence type="ECO:0000256" key="8">
    <source>
        <dbReference type="ARBA" id="ARBA00023012"/>
    </source>
</evidence>
<dbReference type="CDD" id="cd00075">
    <property type="entry name" value="HATPase"/>
    <property type="match status" value="1"/>
</dbReference>
<comment type="caution">
    <text evidence="12">The sequence shown here is derived from an EMBL/GenBank/DDBJ whole genome shotgun (WGS) entry which is preliminary data.</text>
</comment>
<keyword evidence="4" id="KW-1003">Cell membrane</keyword>
<keyword evidence="6" id="KW-0808">Transferase</keyword>
<keyword evidence="5" id="KW-0597">Phosphoprotein</keyword>
<accession>A0ABX1S7V2</accession>
<keyword evidence="7 12" id="KW-0418">Kinase</keyword>
<dbReference type="Pfam" id="PF02518">
    <property type="entry name" value="HATPase_c"/>
    <property type="match status" value="1"/>
</dbReference>
<name>A0ABX1S7V2_9PSEU</name>
<dbReference type="Proteomes" id="UP000820669">
    <property type="component" value="Unassembled WGS sequence"/>
</dbReference>
<evidence type="ECO:0000313" key="12">
    <source>
        <dbReference type="EMBL" id="NMH97631.1"/>
    </source>
</evidence>
<evidence type="ECO:0000256" key="1">
    <source>
        <dbReference type="ARBA" id="ARBA00000085"/>
    </source>
</evidence>
<sequence length="414" mass="42456">MSRGATAEAVLLRRAAMRLGLQAALLVSAIVVLLCAAAVFVVVNSQHTAATTLLNAAVTRADDTTDPPSGVWLVLRGPAGSATTPGLPAGLPDSEALTRAAAGGAPEVVDRRVGAAAYLIETARQHDGTVVQGVLDLSANHAERDRLITTMLACGIAGLLLAALAGAWLGHRALRPLSAALALQRRFVADAGHELRTPLTLLSTRAQLLRRRLRGGADPDAALADATGIVADSARLGEILEDLLLAADPVAARSRQPVDLAEVAAAVLDAAGPAAAEHDVRLSGPEPADPLRVPGSPVALRRALTALVDNAVRHARHEVGVTLAVRDGHALIDVTDDGPGIDPALAPRLFERFVSGRARATDGQRRYGLGLALVSEIAAAHGGGVTVLDRPGPGAALRITLPTAEGSRGAARIR</sequence>
<dbReference type="InterPro" id="IPR036097">
    <property type="entry name" value="HisK_dim/P_sf"/>
</dbReference>
<dbReference type="PANTHER" id="PTHR44936">
    <property type="entry name" value="SENSOR PROTEIN CREC"/>
    <property type="match status" value="1"/>
</dbReference>
<dbReference type="GO" id="GO:0016301">
    <property type="term" value="F:kinase activity"/>
    <property type="evidence" value="ECO:0007669"/>
    <property type="project" value="UniProtKB-KW"/>
</dbReference>
<evidence type="ECO:0000256" key="7">
    <source>
        <dbReference type="ARBA" id="ARBA00022777"/>
    </source>
</evidence>
<dbReference type="Gene3D" id="1.10.287.130">
    <property type="match status" value="1"/>
</dbReference>
<keyword evidence="8" id="KW-0902">Two-component regulatory system</keyword>
<dbReference type="EMBL" id="JAAXLA010000014">
    <property type="protein sequence ID" value="NMH97631.1"/>
    <property type="molecule type" value="Genomic_DNA"/>
</dbReference>
<keyword evidence="10" id="KW-0472">Membrane</keyword>
<feature type="transmembrane region" description="Helical" evidence="10">
    <location>
        <begin position="21"/>
        <end position="43"/>
    </location>
</feature>
<dbReference type="InterPro" id="IPR050980">
    <property type="entry name" value="2C_sensor_his_kinase"/>
</dbReference>
<reference evidence="12 13" key="1">
    <citation type="submission" date="2020-04" db="EMBL/GenBank/DDBJ databases">
        <authorList>
            <person name="Klaysubun C."/>
            <person name="Duangmal K."/>
            <person name="Lipun K."/>
        </authorList>
    </citation>
    <scope>NUCLEOTIDE SEQUENCE [LARGE SCALE GENOMIC DNA]</scope>
    <source>
        <strain evidence="12 13">K10HN5</strain>
    </source>
</reference>
<dbReference type="Gene3D" id="3.30.565.10">
    <property type="entry name" value="Histidine kinase-like ATPase, C-terminal domain"/>
    <property type="match status" value="1"/>
</dbReference>
<dbReference type="CDD" id="cd00082">
    <property type="entry name" value="HisKA"/>
    <property type="match status" value="1"/>
</dbReference>
<evidence type="ECO:0000256" key="3">
    <source>
        <dbReference type="ARBA" id="ARBA00012438"/>
    </source>
</evidence>
<dbReference type="SMART" id="SM00387">
    <property type="entry name" value="HATPase_c"/>
    <property type="match status" value="1"/>
</dbReference>
<evidence type="ECO:0000256" key="6">
    <source>
        <dbReference type="ARBA" id="ARBA00022679"/>
    </source>
</evidence>
<dbReference type="SUPFAM" id="SSF55874">
    <property type="entry name" value="ATPase domain of HSP90 chaperone/DNA topoisomerase II/histidine kinase"/>
    <property type="match status" value="1"/>
</dbReference>